<comment type="similarity">
    <text evidence="1 3">Belongs to the short-chain dehydrogenases/reductases (SDR) family.</text>
</comment>
<dbReference type="InterPro" id="IPR020904">
    <property type="entry name" value="Sc_DH/Rdtase_CS"/>
</dbReference>
<protein>
    <recommendedName>
        <fullName evidence="6">Dehydrogenase/reductase SDR family member 4</fullName>
    </recommendedName>
</protein>
<keyword evidence="5" id="KW-1185">Reference proteome</keyword>
<dbReference type="SUPFAM" id="SSF51735">
    <property type="entry name" value="NAD(P)-binding Rossmann-fold domains"/>
    <property type="match status" value="1"/>
</dbReference>
<name>A0A9Q0RS54_BLOTA</name>
<reference evidence="4" key="1">
    <citation type="submission" date="2022-12" db="EMBL/GenBank/DDBJ databases">
        <title>Genome assemblies of Blomia tropicalis.</title>
        <authorList>
            <person name="Cui Y."/>
        </authorList>
    </citation>
    <scope>NUCLEOTIDE SEQUENCE</scope>
    <source>
        <tissue evidence="4">Adult mites</tissue>
    </source>
</reference>
<sequence length="227" mass="24208">MASENGKPISYNLENKVAVVTASTDGIGLSIAKRLAQSGASVVVSSRKQANVDKTVSDLRSEGLKVEGIVCHVGKDEDRKALVNFVVEKFGGIDIFVSNAAVNPAIGSILETEESAWDKLMDINVKAALMLTKEIVPHMEKRNGGAIVYNASIAAYQILPLIAAYSVSKTALLGLAKAVAAECASMNIRANVVCPGIVQTKFAAQLTDYESISEEVLRPMLIKRFVL</sequence>
<dbReference type="InterPro" id="IPR036291">
    <property type="entry name" value="NAD(P)-bd_dom_sf"/>
</dbReference>
<organism evidence="4 5">
    <name type="scientific">Blomia tropicalis</name>
    <name type="common">Mite</name>
    <dbReference type="NCBI Taxonomy" id="40697"/>
    <lineage>
        <taxon>Eukaryota</taxon>
        <taxon>Metazoa</taxon>
        <taxon>Ecdysozoa</taxon>
        <taxon>Arthropoda</taxon>
        <taxon>Chelicerata</taxon>
        <taxon>Arachnida</taxon>
        <taxon>Acari</taxon>
        <taxon>Acariformes</taxon>
        <taxon>Sarcoptiformes</taxon>
        <taxon>Astigmata</taxon>
        <taxon>Glycyphagoidea</taxon>
        <taxon>Echimyopodidae</taxon>
        <taxon>Blomia</taxon>
    </lineage>
</organism>
<dbReference type="PANTHER" id="PTHR43943:SF2">
    <property type="entry name" value="DEHYDROGENASE_REDUCTASE 4"/>
    <property type="match status" value="1"/>
</dbReference>
<dbReference type="Proteomes" id="UP001142055">
    <property type="component" value="Chromosome 1"/>
</dbReference>
<dbReference type="PRINTS" id="PR00081">
    <property type="entry name" value="GDHRDH"/>
</dbReference>
<dbReference type="PRINTS" id="PR00080">
    <property type="entry name" value="SDRFAMILY"/>
</dbReference>
<dbReference type="Pfam" id="PF00106">
    <property type="entry name" value="adh_short"/>
    <property type="match status" value="1"/>
</dbReference>
<dbReference type="PROSITE" id="PS00061">
    <property type="entry name" value="ADH_SHORT"/>
    <property type="match status" value="1"/>
</dbReference>
<dbReference type="AlphaFoldDB" id="A0A9Q0RS54"/>
<evidence type="ECO:0008006" key="6">
    <source>
        <dbReference type="Google" id="ProtNLM"/>
    </source>
</evidence>
<dbReference type="PANTHER" id="PTHR43943">
    <property type="entry name" value="DEHYDROGENASE/REDUCTASE (SDR FAMILY) MEMBER 4"/>
    <property type="match status" value="1"/>
</dbReference>
<accession>A0A9Q0RS54</accession>
<dbReference type="InterPro" id="IPR002347">
    <property type="entry name" value="SDR_fam"/>
</dbReference>
<dbReference type="Gene3D" id="3.40.50.720">
    <property type="entry name" value="NAD(P)-binding Rossmann-like Domain"/>
    <property type="match status" value="1"/>
</dbReference>
<dbReference type="FunFam" id="3.40.50.720:FF:000084">
    <property type="entry name" value="Short-chain dehydrogenase reductase"/>
    <property type="match status" value="1"/>
</dbReference>
<evidence type="ECO:0000256" key="3">
    <source>
        <dbReference type="RuleBase" id="RU000363"/>
    </source>
</evidence>
<evidence type="ECO:0000313" key="5">
    <source>
        <dbReference type="Proteomes" id="UP001142055"/>
    </source>
</evidence>
<keyword evidence="2" id="KW-0560">Oxidoreductase</keyword>
<dbReference type="OMA" id="NCTQEAW"/>
<comment type="caution">
    <text evidence="4">The sequence shown here is derived from an EMBL/GenBank/DDBJ whole genome shotgun (WGS) entry which is preliminary data.</text>
</comment>
<evidence type="ECO:0000256" key="1">
    <source>
        <dbReference type="ARBA" id="ARBA00006484"/>
    </source>
</evidence>
<evidence type="ECO:0000313" key="4">
    <source>
        <dbReference type="EMBL" id="KAJ6224320.1"/>
    </source>
</evidence>
<gene>
    <name evidence="4" type="ORF">RDWZM_002865</name>
</gene>
<proteinExistence type="inferred from homology"/>
<evidence type="ECO:0000256" key="2">
    <source>
        <dbReference type="ARBA" id="ARBA00023002"/>
    </source>
</evidence>
<dbReference type="EMBL" id="JAPWDV010000001">
    <property type="protein sequence ID" value="KAJ6224320.1"/>
    <property type="molecule type" value="Genomic_DNA"/>
</dbReference>
<dbReference type="GO" id="GO:0004090">
    <property type="term" value="F:carbonyl reductase (NADPH) activity"/>
    <property type="evidence" value="ECO:0007669"/>
    <property type="project" value="TreeGrafter"/>
</dbReference>